<evidence type="ECO:0000256" key="1">
    <source>
        <dbReference type="ARBA" id="ARBA00022473"/>
    </source>
</evidence>
<dbReference type="InterPro" id="IPR011333">
    <property type="entry name" value="SKP1/BTB/POZ_sf"/>
</dbReference>
<dbReference type="EnsemblMetazoa" id="GPAI020438-RA">
    <property type="protein sequence ID" value="GPAI020438-PA"/>
    <property type="gene ID" value="GPAI020438"/>
</dbReference>
<dbReference type="Proteomes" id="UP000092445">
    <property type="component" value="Unassembled WGS sequence"/>
</dbReference>
<name>A0A1A9ZNW7_GLOPL</name>
<keyword evidence="3" id="KW-1185">Reference proteome</keyword>
<protein>
    <recommendedName>
        <fullName evidence="4">BACK domain-containing protein</fullName>
    </recommendedName>
</protein>
<evidence type="ECO:0000313" key="2">
    <source>
        <dbReference type="EnsemblMetazoa" id="GPAI020438-PA"/>
    </source>
</evidence>
<keyword evidence="1" id="KW-0217">Developmental protein</keyword>
<evidence type="ECO:0008006" key="4">
    <source>
        <dbReference type="Google" id="ProtNLM"/>
    </source>
</evidence>
<dbReference type="GO" id="GO:0007281">
    <property type="term" value="P:germ cell development"/>
    <property type="evidence" value="ECO:0007669"/>
    <property type="project" value="InterPro"/>
</dbReference>
<evidence type="ECO:0000313" key="3">
    <source>
        <dbReference type="Proteomes" id="UP000092445"/>
    </source>
</evidence>
<dbReference type="PANTHER" id="PTHR23231">
    <property type="entry name" value="GERM CELL-LESS PROTEIN"/>
    <property type="match status" value="1"/>
</dbReference>
<dbReference type="AlphaFoldDB" id="A0A1A9ZNW7"/>
<organism evidence="2 3">
    <name type="scientific">Glossina pallidipes</name>
    <name type="common">Tsetse fly</name>
    <dbReference type="NCBI Taxonomy" id="7398"/>
    <lineage>
        <taxon>Eukaryota</taxon>
        <taxon>Metazoa</taxon>
        <taxon>Ecdysozoa</taxon>
        <taxon>Arthropoda</taxon>
        <taxon>Hexapoda</taxon>
        <taxon>Insecta</taxon>
        <taxon>Pterygota</taxon>
        <taxon>Neoptera</taxon>
        <taxon>Endopterygota</taxon>
        <taxon>Diptera</taxon>
        <taxon>Brachycera</taxon>
        <taxon>Muscomorpha</taxon>
        <taxon>Hippoboscoidea</taxon>
        <taxon>Glossinidae</taxon>
        <taxon>Glossina</taxon>
    </lineage>
</organism>
<dbReference type="PANTHER" id="PTHR23231:SF17">
    <property type="entry name" value="BTB DOMAIN-CONTAINING PROTEIN"/>
    <property type="match status" value="1"/>
</dbReference>
<dbReference type="InterPro" id="IPR043380">
    <property type="entry name" value="Gcl-like"/>
</dbReference>
<reference evidence="2" key="2">
    <citation type="submission" date="2020-05" db="UniProtKB">
        <authorList>
            <consortium name="EnsemblMetazoa"/>
        </authorList>
    </citation>
    <scope>IDENTIFICATION</scope>
    <source>
        <strain evidence="2">IAEA</strain>
    </source>
</reference>
<dbReference type="VEuPathDB" id="VectorBase:GPAI020438"/>
<dbReference type="Gene3D" id="3.30.710.10">
    <property type="entry name" value="Potassium Channel Kv1.1, Chain A"/>
    <property type="match status" value="1"/>
</dbReference>
<proteinExistence type="predicted"/>
<sequence length="466" mass="53225">MLGMNSFQHSFVFHEVQALDAGFGSLYLGEIEIDDKSVISIIAAATFFHLDNIINKCTELMADTINADTVMSYYDAACHIDLMTALISSPDLYVIESEFSLYTMLRAWVYLRLHPKCDLEEFQGQKEYQQQQAQQPSLEMAAAFTGNDHSSHAIQSFFLKRNETSSFLLTLEGQQLDTQSRDDTLEFNMKSEQFAGGSARVGRLVLGPECQKWSCASIHSNLDLVLVRYSHFLKIRRYFASERKHWQYLQPESEFMIRASITSINSQRQPMFTQKVTIVNLSLHYIMLPFQNIHEIKFTPKRNDSSCLKFVLIAKLMQLQSIRSPHEQMLQSYSIECCDPYFELELEFVAAVILRGGPDSSYSCLEIHICWKVDNEAKMEPPIQTEYLRSGGAIILIFIVEGAKALLEKLEQSNPSKSTHQICKDCSEPFYFSVPFNATENFVDDIGMRPHVNINPCDVKTKSCSM</sequence>
<reference evidence="3" key="1">
    <citation type="submission" date="2014-03" db="EMBL/GenBank/DDBJ databases">
        <authorList>
            <person name="Aksoy S."/>
            <person name="Warren W."/>
            <person name="Wilson R.K."/>
        </authorList>
    </citation>
    <scope>NUCLEOTIDE SEQUENCE [LARGE SCALE GENOMIC DNA]</scope>
    <source>
        <strain evidence="3">IAEA</strain>
    </source>
</reference>
<accession>A0A1A9ZNW7</accession>